<dbReference type="AlphaFoldDB" id="A0A512HYJ2"/>
<feature type="region of interest" description="Disordered" evidence="1">
    <location>
        <begin position="79"/>
        <end position="115"/>
    </location>
</feature>
<name>A0A512HYJ2_9ACTN</name>
<evidence type="ECO:0008006" key="6">
    <source>
        <dbReference type="Google" id="ProtNLM"/>
    </source>
</evidence>
<reference evidence="4 5" key="1">
    <citation type="submission" date="2019-07" db="EMBL/GenBank/DDBJ databases">
        <title>Whole genome shotgun sequence of Aeromicrobium flavum NBRC 107625.</title>
        <authorList>
            <person name="Hosoyama A."/>
            <person name="Uohara A."/>
            <person name="Ohji S."/>
            <person name="Ichikawa N."/>
        </authorList>
    </citation>
    <scope>NUCLEOTIDE SEQUENCE [LARGE SCALE GENOMIC DNA]</scope>
    <source>
        <strain evidence="4 5">NBRC 107625</strain>
    </source>
</reference>
<keyword evidence="5" id="KW-1185">Reference proteome</keyword>
<evidence type="ECO:0000256" key="1">
    <source>
        <dbReference type="SAM" id="MobiDB-lite"/>
    </source>
</evidence>
<sequence length="115" mass="12131">MSLARVITTVTAALLAVVAAAMPASAETRPDSADWPEDPQAFSFLEWVGLFIGGTALLFVVIWLIAAAINSKSQHYRPTIPAEGAHQSGHDIEATHRMPLPGAASATPRDADPTK</sequence>
<organism evidence="4 5">
    <name type="scientific">Aeromicrobium flavum</name>
    <dbReference type="NCBI Taxonomy" id="416568"/>
    <lineage>
        <taxon>Bacteria</taxon>
        <taxon>Bacillati</taxon>
        <taxon>Actinomycetota</taxon>
        <taxon>Actinomycetes</taxon>
        <taxon>Propionibacteriales</taxon>
        <taxon>Nocardioidaceae</taxon>
        <taxon>Aeromicrobium</taxon>
    </lineage>
</organism>
<keyword evidence="2" id="KW-1133">Transmembrane helix</keyword>
<proteinExistence type="predicted"/>
<evidence type="ECO:0000313" key="5">
    <source>
        <dbReference type="Proteomes" id="UP000321769"/>
    </source>
</evidence>
<feature type="signal peptide" evidence="3">
    <location>
        <begin position="1"/>
        <end position="26"/>
    </location>
</feature>
<keyword evidence="2" id="KW-0472">Membrane</keyword>
<dbReference type="EMBL" id="BJZQ01000019">
    <property type="protein sequence ID" value="GEO90450.1"/>
    <property type="molecule type" value="Genomic_DNA"/>
</dbReference>
<evidence type="ECO:0000313" key="4">
    <source>
        <dbReference type="EMBL" id="GEO90450.1"/>
    </source>
</evidence>
<evidence type="ECO:0000256" key="2">
    <source>
        <dbReference type="SAM" id="Phobius"/>
    </source>
</evidence>
<feature type="transmembrane region" description="Helical" evidence="2">
    <location>
        <begin position="50"/>
        <end position="69"/>
    </location>
</feature>
<keyword evidence="2" id="KW-0812">Transmembrane</keyword>
<feature type="chain" id="PRO_5021928316" description="Secreted protein" evidence="3">
    <location>
        <begin position="27"/>
        <end position="115"/>
    </location>
</feature>
<accession>A0A512HYJ2</accession>
<evidence type="ECO:0000256" key="3">
    <source>
        <dbReference type="SAM" id="SignalP"/>
    </source>
</evidence>
<comment type="caution">
    <text evidence="4">The sequence shown here is derived from an EMBL/GenBank/DDBJ whole genome shotgun (WGS) entry which is preliminary data.</text>
</comment>
<dbReference type="OrthoDB" id="9935073at2"/>
<protein>
    <recommendedName>
        <fullName evidence="6">Secreted protein</fullName>
    </recommendedName>
</protein>
<keyword evidence="3" id="KW-0732">Signal</keyword>
<dbReference type="Proteomes" id="UP000321769">
    <property type="component" value="Unassembled WGS sequence"/>
</dbReference>
<gene>
    <name evidence="4" type="ORF">AFL01nite_27770</name>
</gene>
<dbReference type="RefSeq" id="WP_146828418.1">
    <property type="nucleotide sequence ID" value="NZ_BAAAYQ010000005.1"/>
</dbReference>